<dbReference type="SUPFAM" id="SSF53649">
    <property type="entry name" value="Alkaline phosphatase-like"/>
    <property type="match status" value="1"/>
</dbReference>
<dbReference type="Proteomes" id="UP000293142">
    <property type="component" value="Unassembled WGS sequence"/>
</dbReference>
<evidence type="ECO:0000313" key="2">
    <source>
        <dbReference type="EMBL" id="TBL73233.1"/>
    </source>
</evidence>
<dbReference type="GO" id="GO:0015024">
    <property type="term" value="F:glucuronate-2-sulfatase activity"/>
    <property type="evidence" value="ECO:0007669"/>
    <property type="project" value="TreeGrafter"/>
</dbReference>
<name>A0A4Q9DM05_9BACL</name>
<organism evidence="2 3">
    <name type="scientific">Paenibacillus thalictri</name>
    <dbReference type="NCBI Taxonomy" id="2527873"/>
    <lineage>
        <taxon>Bacteria</taxon>
        <taxon>Bacillati</taxon>
        <taxon>Bacillota</taxon>
        <taxon>Bacilli</taxon>
        <taxon>Bacillales</taxon>
        <taxon>Paenibacillaceae</taxon>
        <taxon>Paenibacillus</taxon>
    </lineage>
</organism>
<evidence type="ECO:0000313" key="3">
    <source>
        <dbReference type="Proteomes" id="UP000293142"/>
    </source>
</evidence>
<feature type="domain" description="Sulfatase N-terminal" evidence="1">
    <location>
        <begin position="2"/>
        <end position="333"/>
    </location>
</feature>
<proteinExistence type="predicted"/>
<dbReference type="InterPro" id="IPR017850">
    <property type="entry name" value="Alkaline_phosphatase_core_sf"/>
</dbReference>
<comment type="caution">
    <text evidence="2">The sequence shown here is derived from an EMBL/GenBank/DDBJ whole genome shotgun (WGS) entry which is preliminary data.</text>
</comment>
<dbReference type="OrthoDB" id="9762324at2"/>
<dbReference type="InterPro" id="IPR051849">
    <property type="entry name" value="GAG-degrading_sulfatase"/>
</dbReference>
<keyword evidence="3" id="KW-1185">Reference proteome</keyword>
<gene>
    <name evidence="2" type="ORF">EYB31_26490</name>
</gene>
<dbReference type="PANTHER" id="PTHR46615:SF1">
    <property type="entry name" value="ARYLSULFATASE K"/>
    <property type="match status" value="1"/>
</dbReference>
<accession>A0A4Q9DM05</accession>
<sequence>MNVLFIMSDEHSGETMGFAGHNKVQTPVLDRLAGEGTAFTRCYTPSPLCTPGRASFFTGKYTHTLGTWDNATPYDGRSTDMANHLHRHGERLTSFGKLDLHPDGQYEGLDATLWGPRNNPQFESFFRDRDVEMGNDLRFKHMGIRTEPSFDERVRDAALEWLRGRQGASEPWVMYVGFLNPHFPFIAPEEKWNKYDKLVTDEDMAPAARSEFPELNEPLRQLRRHFRGDVVDPETLRKAHVGYYAMTEELDANIGRLLQTLKEIGQEEDTLIVYTSDHGEQLGRHGLWWKCCMYEESARVPLILKGPGIPGGQIIDSPVSLLDMFPTICDARGIEPPAGLPGRSLLPLARGEHDPLRADFAFSEYHAHGVPSGMYMIRWQRWKYVYYVGFAPQLFDLAADPREMHDLYPSASASEELRQALEACDSRLRSVCDPEAVDRRAQQFQQETKKRLGLTGYVPPKGMPVPHPEYSE</sequence>
<dbReference type="EMBL" id="SIRE01000021">
    <property type="protein sequence ID" value="TBL73233.1"/>
    <property type="molecule type" value="Genomic_DNA"/>
</dbReference>
<dbReference type="Pfam" id="PF00884">
    <property type="entry name" value="Sulfatase"/>
    <property type="match status" value="1"/>
</dbReference>
<dbReference type="RefSeq" id="WP_131016466.1">
    <property type="nucleotide sequence ID" value="NZ_SIRE01000021.1"/>
</dbReference>
<dbReference type="AlphaFoldDB" id="A0A4Q9DM05"/>
<evidence type="ECO:0000259" key="1">
    <source>
        <dbReference type="Pfam" id="PF00884"/>
    </source>
</evidence>
<dbReference type="PANTHER" id="PTHR46615">
    <property type="entry name" value="ARYLSULFATASE K"/>
    <property type="match status" value="1"/>
</dbReference>
<dbReference type="GO" id="GO:0004065">
    <property type="term" value="F:arylsulfatase activity"/>
    <property type="evidence" value="ECO:0007669"/>
    <property type="project" value="TreeGrafter"/>
</dbReference>
<protein>
    <submittedName>
        <fullName evidence="2">Sulfatase</fullName>
    </submittedName>
</protein>
<reference evidence="2 3" key="1">
    <citation type="submission" date="2019-02" db="EMBL/GenBank/DDBJ databases">
        <title>Paenibacillus sp. nov., isolated from surface-sterilized tissue of Thalictrum simplex L.</title>
        <authorList>
            <person name="Tuo L."/>
        </authorList>
    </citation>
    <scope>NUCLEOTIDE SEQUENCE [LARGE SCALE GENOMIC DNA]</scope>
    <source>
        <strain evidence="2 3">N2SHLJ1</strain>
    </source>
</reference>
<dbReference type="CDD" id="cd16037">
    <property type="entry name" value="sulfatase_like"/>
    <property type="match status" value="1"/>
</dbReference>
<dbReference type="Gene3D" id="3.40.720.10">
    <property type="entry name" value="Alkaline Phosphatase, subunit A"/>
    <property type="match status" value="1"/>
</dbReference>
<dbReference type="InterPro" id="IPR000917">
    <property type="entry name" value="Sulfatase_N"/>
</dbReference>